<comment type="caution">
    <text evidence="1">The sequence shown here is derived from an EMBL/GenBank/DDBJ whole genome shotgun (WGS) entry which is preliminary data.</text>
</comment>
<proteinExistence type="predicted"/>
<accession>A0A314XWS6</accession>
<dbReference type="EMBL" id="PJQY01001863">
    <property type="protein sequence ID" value="PQP98881.1"/>
    <property type="molecule type" value="Genomic_DNA"/>
</dbReference>
<keyword evidence="2" id="KW-1185">Reference proteome</keyword>
<dbReference type="STRING" id="2094558.A0A314XWS6"/>
<dbReference type="GO" id="GO:0016787">
    <property type="term" value="F:hydrolase activity"/>
    <property type="evidence" value="ECO:0007669"/>
    <property type="project" value="UniProtKB-KW"/>
</dbReference>
<evidence type="ECO:0000313" key="2">
    <source>
        <dbReference type="Proteomes" id="UP000250321"/>
    </source>
</evidence>
<evidence type="ECO:0000313" key="1">
    <source>
        <dbReference type="EMBL" id="PQP98881.1"/>
    </source>
</evidence>
<dbReference type="Proteomes" id="UP000250321">
    <property type="component" value="Unassembled WGS sequence"/>
</dbReference>
<reference evidence="1 2" key="1">
    <citation type="submission" date="2018-02" db="EMBL/GenBank/DDBJ databases">
        <title>Draft genome of wild Prunus yedoensis var. nudiflora.</title>
        <authorList>
            <person name="Baek S."/>
            <person name="Kim J.-H."/>
            <person name="Choi K."/>
            <person name="Kim G.-B."/>
            <person name="Cho A."/>
            <person name="Jang H."/>
            <person name="Shin C.-H."/>
            <person name="Yu H.-J."/>
            <person name="Mun J.-H."/>
        </authorList>
    </citation>
    <scope>NUCLEOTIDE SEQUENCE [LARGE SCALE GENOMIC DNA]</scope>
    <source>
        <strain evidence="2">cv. Jeju island</strain>
        <tissue evidence="1">Leaf</tissue>
    </source>
</reference>
<name>A0A314XWS6_PRUYE</name>
<protein>
    <submittedName>
        <fullName evidence="1">Nudix hydrolase 20 chloroplastic-like isoform X2</fullName>
    </submittedName>
</protein>
<gene>
    <name evidence="1" type="ORF">Pyn_11432</name>
</gene>
<dbReference type="AlphaFoldDB" id="A0A314XWS6"/>
<organism evidence="1 2">
    <name type="scientific">Prunus yedoensis var. nudiflora</name>
    <dbReference type="NCBI Taxonomy" id="2094558"/>
    <lineage>
        <taxon>Eukaryota</taxon>
        <taxon>Viridiplantae</taxon>
        <taxon>Streptophyta</taxon>
        <taxon>Embryophyta</taxon>
        <taxon>Tracheophyta</taxon>
        <taxon>Spermatophyta</taxon>
        <taxon>Magnoliopsida</taxon>
        <taxon>eudicotyledons</taxon>
        <taxon>Gunneridae</taxon>
        <taxon>Pentapetalae</taxon>
        <taxon>rosids</taxon>
        <taxon>fabids</taxon>
        <taxon>Rosales</taxon>
        <taxon>Rosaceae</taxon>
        <taxon>Amygdaloideae</taxon>
        <taxon>Amygdaleae</taxon>
        <taxon>Prunus</taxon>
    </lineage>
</organism>
<dbReference type="OrthoDB" id="10261522at2759"/>
<sequence>MVVAFIAEHRTRAVGDVIKSLGEEHSPGLWSAHINGYVEKDGKKFLWTAKRSQQKPTYIYTSRDA</sequence>
<keyword evidence="1" id="KW-0378">Hydrolase</keyword>